<sequence>MTVAIHPLPRASQRPCRDSGRRSACLTASGRAGRLGTTGRGSL</sequence>
<dbReference type="EMBL" id="AWSE01000016">
    <property type="protein sequence ID" value="ERH25538.1"/>
    <property type="molecule type" value="Genomic_DNA"/>
</dbReference>
<name>U1S0V3_9ACTO</name>
<dbReference type="HOGENOM" id="CLU_3228460_0_0_11"/>
<keyword evidence="3" id="KW-1185">Reference proteome</keyword>
<organism evidence="2 3">
    <name type="scientific">Actinomyces johnsonii F0542</name>
    <dbReference type="NCBI Taxonomy" id="1321818"/>
    <lineage>
        <taxon>Bacteria</taxon>
        <taxon>Bacillati</taxon>
        <taxon>Actinomycetota</taxon>
        <taxon>Actinomycetes</taxon>
        <taxon>Actinomycetales</taxon>
        <taxon>Actinomycetaceae</taxon>
        <taxon>Actinomyces</taxon>
    </lineage>
</organism>
<feature type="region of interest" description="Disordered" evidence="1">
    <location>
        <begin position="1"/>
        <end position="43"/>
    </location>
</feature>
<dbReference type="AlphaFoldDB" id="U1S0V3"/>
<reference evidence="2 3" key="1">
    <citation type="submission" date="2013-08" db="EMBL/GenBank/DDBJ databases">
        <authorList>
            <person name="Weinstock G."/>
            <person name="Sodergren E."/>
            <person name="Wylie T."/>
            <person name="Fulton L."/>
            <person name="Fulton R."/>
            <person name="Fronick C."/>
            <person name="O'Laughlin M."/>
            <person name="Godfrey J."/>
            <person name="Miner T."/>
            <person name="Herter B."/>
            <person name="Appelbaum E."/>
            <person name="Cordes M."/>
            <person name="Lek S."/>
            <person name="Wollam A."/>
            <person name="Pepin K.H."/>
            <person name="Palsikar V.B."/>
            <person name="Mitreva M."/>
            <person name="Wilson R.K."/>
        </authorList>
    </citation>
    <scope>NUCLEOTIDE SEQUENCE [LARGE SCALE GENOMIC DNA]</scope>
    <source>
        <strain evidence="2 3">F0542</strain>
    </source>
</reference>
<proteinExistence type="predicted"/>
<dbReference type="Proteomes" id="UP000016536">
    <property type="component" value="Unassembled WGS sequence"/>
</dbReference>
<comment type="caution">
    <text evidence="2">The sequence shown here is derived from an EMBL/GenBank/DDBJ whole genome shotgun (WGS) entry which is preliminary data.</text>
</comment>
<protein>
    <submittedName>
        <fullName evidence="2">Uncharacterized protein</fullName>
    </submittedName>
</protein>
<evidence type="ECO:0000256" key="1">
    <source>
        <dbReference type="SAM" id="MobiDB-lite"/>
    </source>
</evidence>
<evidence type="ECO:0000313" key="3">
    <source>
        <dbReference type="Proteomes" id="UP000016536"/>
    </source>
</evidence>
<gene>
    <name evidence="2" type="ORF">HMPREF1979_00418</name>
</gene>
<evidence type="ECO:0000313" key="2">
    <source>
        <dbReference type="EMBL" id="ERH25538.1"/>
    </source>
</evidence>
<accession>U1S0V3</accession>